<comment type="subcellular location">
    <subcellularLocation>
        <location evidence="1">Membrane</location>
        <topology evidence="1">Multi-pass membrane protein</topology>
    </subcellularLocation>
</comment>
<dbReference type="SUPFAM" id="SSF103481">
    <property type="entry name" value="Multidrug resistance efflux transporter EmrE"/>
    <property type="match status" value="2"/>
</dbReference>
<feature type="transmembrane region" description="Helical" evidence="6">
    <location>
        <begin position="156"/>
        <end position="178"/>
    </location>
</feature>
<evidence type="ECO:0000256" key="2">
    <source>
        <dbReference type="ARBA" id="ARBA00009853"/>
    </source>
</evidence>
<dbReference type="AlphaFoldDB" id="A0A0F5QHW3"/>
<evidence type="ECO:0000313" key="8">
    <source>
        <dbReference type="EMBL" id="KKC39599.1"/>
    </source>
</evidence>
<organism evidence="8 9">
    <name type="scientific">Devosia epidermidihirudinis</name>
    <dbReference type="NCBI Taxonomy" id="1293439"/>
    <lineage>
        <taxon>Bacteria</taxon>
        <taxon>Pseudomonadati</taxon>
        <taxon>Pseudomonadota</taxon>
        <taxon>Alphaproteobacteria</taxon>
        <taxon>Hyphomicrobiales</taxon>
        <taxon>Devosiaceae</taxon>
        <taxon>Devosia</taxon>
    </lineage>
</organism>
<evidence type="ECO:0000256" key="5">
    <source>
        <dbReference type="ARBA" id="ARBA00023136"/>
    </source>
</evidence>
<dbReference type="Pfam" id="PF00892">
    <property type="entry name" value="EamA"/>
    <property type="match status" value="2"/>
</dbReference>
<evidence type="ECO:0000256" key="3">
    <source>
        <dbReference type="ARBA" id="ARBA00022692"/>
    </source>
</evidence>
<keyword evidence="3 6" id="KW-0812">Transmembrane</keyword>
<dbReference type="PANTHER" id="PTHR22911:SF6">
    <property type="entry name" value="SOLUTE CARRIER FAMILY 35 MEMBER G1"/>
    <property type="match status" value="1"/>
</dbReference>
<dbReference type="RefSeq" id="WP_046138174.1">
    <property type="nucleotide sequence ID" value="NZ_LANJ01000011.1"/>
</dbReference>
<feature type="domain" description="EamA" evidence="7">
    <location>
        <begin position="162"/>
        <end position="307"/>
    </location>
</feature>
<evidence type="ECO:0000259" key="7">
    <source>
        <dbReference type="Pfam" id="PF00892"/>
    </source>
</evidence>
<feature type="transmembrane region" description="Helical" evidence="6">
    <location>
        <begin position="235"/>
        <end position="256"/>
    </location>
</feature>
<dbReference type="PATRIC" id="fig|1293439.3.peg.644"/>
<evidence type="ECO:0000256" key="4">
    <source>
        <dbReference type="ARBA" id="ARBA00022989"/>
    </source>
</evidence>
<name>A0A0F5QHW3_9HYPH</name>
<evidence type="ECO:0000256" key="1">
    <source>
        <dbReference type="ARBA" id="ARBA00004141"/>
    </source>
</evidence>
<feature type="transmembrane region" description="Helical" evidence="6">
    <location>
        <begin position="190"/>
        <end position="213"/>
    </location>
</feature>
<keyword evidence="5 6" id="KW-0472">Membrane</keyword>
<reference evidence="8 9" key="1">
    <citation type="submission" date="2015-03" db="EMBL/GenBank/DDBJ databases">
        <authorList>
            <person name="Lepp D."/>
            <person name="Hassan Y.I."/>
            <person name="Li X.-Z."/>
            <person name="Zhou T."/>
        </authorList>
    </citation>
    <scope>NUCLEOTIDE SEQUENCE [LARGE SCALE GENOMIC DNA]</scope>
    <source>
        <strain evidence="8 9">E84</strain>
    </source>
</reference>
<feature type="transmembrane region" description="Helical" evidence="6">
    <location>
        <begin position="106"/>
        <end position="125"/>
    </location>
</feature>
<dbReference type="InterPro" id="IPR037185">
    <property type="entry name" value="EmrE-like"/>
</dbReference>
<feature type="transmembrane region" description="Helical" evidence="6">
    <location>
        <begin position="48"/>
        <end position="70"/>
    </location>
</feature>
<dbReference type="EMBL" id="LANJ01000011">
    <property type="protein sequence ID" value="KKC39599.1"/>
    <property type="molecule type" value="Genomic_DNA"/>
</dbReference>
<evidence type="ECO:0000313" key="9">
    <source>
        <dbReference type="Proteomes" id="UP000033411"/>
    </source>
</evidence>
<sequence>MNQISSPTNAPVLGAIFMLGAGITFAITNILTPIITWQLGVPSTAVVFWQYVIATIIALPLIFRIGFSALKTKHPWAHESRALLSALGVQFFAFGFASGVPVWQMVALSMTGPFFIIAGATIFLGEKLTPQRLIASLVGFVGALLVSELGSEQFTWFSLTPILAAACWGSVSVITKYLSRDEAPESMTLYMLVLITPNHLLIGLILGFAVAILPEGTLPASLATGFDFVLPGGDALWLILLLGAVTAGAQYFLALAYKVADATYLQPFDDLKLPLNTLLGWLILSQVPHVWFWPGAVLILGASSFILWSETKRRNAVSFA</sequence>
<dbReference type="STRING" id="1293439.WH87_05410"/>
<dbReference type="InterPro" id="IPR000620">
    <property type="entry name" value="EamA_dom"/>
</dbReference>
<comment type="caution">
    <text evidence="8">The sequence shown here is derived from an EMBL/GenBank/DDBJ whole genome shotgun (WGS) entry which is preliminary data.</text>
</comment>
<keyword evidence="9" id="KW-1185">Reference proteome</keyword>
<feature type="transmembrane region" description="Helical" evidence="6">
    <location>
        <begin position="132"/>
        <end position="150"/>
    </location>
</feature>
<keyword evidence="4 6" id="KW-1133">Transmembrane helix</keyword>
<evidence type="ECO:0000256" key="6">
    <source>
        <dbReference type="SAM" id="Phobius"/>
    </source>
</evidence>
<protein>
    <submittedName>
        <fullName evidence="8">Membrane protein</fullName>
    </submittedName>
</protein>
<feature type="transmembrane region" description="Helical" evidence="6">
    <location>
        <begin position="12"/>
        <end position="36"/>
    </location>
</feature>
<dbReference type="GO" id="GO:0016020">
    <property type="term" value="C:membrane"/>
    <property type="evidence" value="ECO:0007669"/>
    <property type="project" value="UniProtKB-SubCell"/>
</dbReference>
<dbReference type="PANTHER" id="PTHR22911">
    <property type="entry name" value="ACYL-MALONYL CONDENSING ENZYME-RELATED"/>
    <property type="match status" value="1"/>
</dbReference>
<gene>
    <name evidence="8" type="ORF">WH87_05410</name>
</gene>
<dbReference type="OrthoDB" id="9812899at2"/>
<feature type="domain" description="EamA" evidence="7">
    <location>
        <begin position="13"/>
        <end position="147"/>
    </location>
</feature>
<comment type="similarity">
    <text evidence="2">Belongs to the drug/metabolite transporter (DMT) superfamily. 10 TMS drug/metabolite exporter (DME) (TC 2.A.7.3) family.</text>
</comment>
<proteinExistence type="inferred from homology"/>
<accession>A0A0F5QHW3</accession>
<feature type="transmembrane region" description="Helical" evidence="6">
    <location>
        <begin position="82"/>
        <end position="100"/>
    </location>
</feature>
<dbReference type="Proteomes" id="UP000033411">
    <property type="component" value="Unassembled WGS sequence"/>
</dbReference>